<evidence type="ECO:0000313" key="11">
    <source>
        <dbReference type="EMBL" id="BBM35350.1"/>
    </source>
</evidence>
<comment type="subcellular location">
    <subcellularLocation>
        <location evidence="1">Cell membrane</location>
        <topology evidence="1">Peripheral membrane protein</topology>
    </subcellularLocation>
</comment>
<evidence type="ECO:0000256" key="6">
    <source>
        <dbReference type="ARBA" id="ARBA00022741"/>
    </source>
</evidence>
<evidence type="ECO:0000313" key="12">
    <source>
        <dbReference type="Proteomes" id="UP000321606"/>
    </source>
</evidence>
<dbReference type="Proteomes" id="UP000321606">
    <property type="component" value="Chromosome"/>
</dbReference>
<evidence type="ECO:0000256" key="2">
    <source>
        <dbReference type="ARBA" id="ARBA00022448"/>
    </source>
</evidence>
<dbReference type="InterPro" id="IPR050107">
    <property type="entry name" value="ABC_carbohydrate_import_ATPase"/>
</dbReference>
<dbReference type="Pfam" id="PF00005">
    <property type="entry name" value="ABC_tran"/>
    <property type="match status" value="2"/>
</dbReference>
<name>A0A510J7S9_9FUSO</name>
<dbReference type="InterPro" id="IPR003593">
    <property type="entry name" value="AAA+_ATPase"/>
</dbReference>
<proteinExistence type="predicted"/>
<dbReference type="GO" id="GO:0005524">
    <property type="term" value="F:ATP binding"/>
    <property type="evidence" value="ECO:0007669"/>
    <property type="project" value="UniProtKB-KW"/>
</dbReference>
<reference evidence="11 12" key="1">
    <citation type="submission" date="2019-07" db="EMBL/GenBank/DDBJ databases">
        <title>Complete Genome Sequence of Leptotrichia goodfellowii Strain JCM 16774.</title>
        <authorList>
            <person name="Watanabe S."/>
            <person name="Cui L."/>
        </authorList>
    </citation>
    <scope>NUCLEOTIDE SEQUENCE [LARGE SCALE GENOMIC DNA]</scope>
    <source>
        <strain evidence="11 12">JCM16774</strain>
    </source>
</reference>
<dbReference type="SMART" id="SM00382">
    <property type="entry name" value="AAA"/>
    <property type="match status" value="2"/>
</dbReference>
<evidence type="ECO:0000256" key="7">
    <source>
        <dbReference type="ARBA" id="ARBA00022840"/>
    </source>
</evidence>
<keyword evidence="7" id="KW-0067">ATP-binding</keyword>
<dbReference type="PANTHER" id="PTHR43790:SF3">
    <property type="entry name" value="D-ALLOSE IMPORT ATP-BINDING PROTEIN ALSA-RELATED"/>
    <property type="match status" value="1"/>
</dbReference>
<dbReference type="PROSITE" id="PS50893">
    <property type="entry name" value="ABC_TRANSPORTER_2"/>
    <property type="match status" value="2"/>
</dbReference>
<evidence type="ECO:0000256" key="4">
    <source>
        <dbReference type="ARBA" id="ARBA00022597"/>
    </source>
</evidence>
<dbReference type="InterPro" id="IPR003439">
    <property type="entry name" value="ABC_transporter-like_ATP-bd"/>
</dbReference>
<evidence type="ECO:0000256" key="9">
    <source>
        <dbReference type="ARBA" id="ARBA00023136"/>
    </source>
</evidence>
<dbReference type="OrthoDB" id="9771863at2"/>
<evidence type="ECO:0000256" key="3">
    <source>
        <dbReference type="ARBA" id="ARBA00022475"/>
    </source>
</evidence>
<keyword evidence="6" id="KW-0547">Nucleotide-binding</keyword>
<dbReference type="PROSITE" id="PS00211">
    <property type="entry name" value="ABC_TRANSPORTER_1"/>
    <property type="match status" value="1"/>
</dbReference>
<dbReference type="STRING" id="714315.GCA_000516535_00271"/>
<keyword evidence="4" id="KW-0762">Sugar transport</keyword>
<feature type="domain" description="ABC transporter" evidence="10">
    <location>
        <begin position="7"/>
        <end position="246"/>
    </location>
</feature>
<sequence>MNSNPLVEMKSITKKFGVVTALNEISFKINRGEVHVLLGENGAGKSTLMKILSGVYQPTSGKIIINGRDYDFLTPKLSFENKISIIYQELSVIDELSIQENLFVGKLPVKKVLGIETVDYQYMENVTKKILSKIGLDKDPYTTVEELTISEKQQVEIAKALAANADIIIMDEPTTSLTETETNHLFKIIRQLKLEGKGIVYISHKLKELKEIGDIVTVLKDGKDVGTKDIKTVDIKDLVTMMVGREIKSRYDSNNPELDRKEIIFEVNDLTRSDEKVKDISFKIHKGEILGFAGLVGSGRSELMEAIFGVEPIKKGTIKMFGKESVPKSEYDSIKKGMGFVTENRRETGFFHNFDIKQNISILPFIKSSKFKGTWGLTDNSKEKEYALKGKNQLNIKCASIDQNITELSGGNQQKVILSKWMMADSSLIIFDEPTKGIDIGSKSEIYTIIRKLSDEGKIIMMISSEMPELLAVCDKIAVFKEGRIAEILPIEKASEEAIMRILTSEGVE</sequence>
<dbReference type="CDD" id="cd03215">
    <property type="entry name" value="ABC_Carb_Monos_II"/>
    <property type="match status" value="1"/>
</dbReference>
<accession>A0A510J7S9</accession>
<dbReference type="PANTHER" id="PTHR43790">
    <property type="entry name" value="CARBOHYDRATE TRANSPORT ATP-BINDING PROTEIN MG119-RELATED"/>
    <property type="match status" value="1"/>
</dbReference>
<dbReference type="KEGG" id="lgo:JCM16774_0257"/>
<evidence type="ECO:0000259" key="10">
    <source>
        <dbReference type="PROSITE" id="PS50893"/>
    </source>
</evidence>
<dbReference type="GO" id="GO:0005886">
    <property type="term" value="C:plasma membrane"/>
    <property type="evidence" value="ECO:0007669"/>
    <property type="project" value="UniProtKB-SubCell"/>
</dbReference>
<keyword evidence="5" id="KW-0677">Repeat</keyword>
<dbReference type="InterPro" id="IPR017871">
    <property type="entry name" value="ABC_transporter-like_CS"/>
</dbReference>
<gene>
    <name evidence="11" type="ORF">JCM16774_0257</name>
</gene>
<dbReference type="AlphaFoldDB" id="A0A510J7S9"/>
<evidence type="ECO:0000256" key="5">
    <source>
        <dbReference type="ARBA" id="ARBA00022737"/>
    </source>
</evidence>
<keyword evidence="2" id="KW-0813">Transport</keyword>
<dbReference type="CDD" id="cd03216">
    <property type="entry name" value="ABC_Carb_Monos_I"/>
    <property type="match status" value="1"/>
</dbReference>
<dbReference type="FunFam" id="3.40.50.300:FF:000127">
    <property type="entry name" value="Ribose import ATP-binding protein RbsA"/>
    <property type="match status" value="1"/>
</dbReference>
<keyword evidence="3" id="KW-1003">Cell membrane</keyword>
<keyword evidence="8" id="KW-1278">Translocase</keyword>
<evidence type="ECO:0000256" key="8">
    <source>
        <dbReference type="ARBA" id="ARBA00022967"/>
    </source>
</evidence>
<protein>
    <submittedName>
        <fullName evidence="11">ABC transporter</fullName>
    </submittedName>
</protein>
<keyword evidence="9" id="KW-0472">Membrane</keyword>
<dbReference type="SUPFAM" id="SSF52540">
    <property type="entry name" value="P-loop containing nucleoside triphosphate hydrolases"/>
    <property type="match status" value="2"/>
</dbReference>
<feature type="domain" description="ABC transporter" evidence="10">
    <location>
        <begin position="258"/>
        <end position="507"/>
    </location>
</feature>
<dbReference type="RefSeq" id="WP_026736945.1">
    <property type="nucleotide sequence ID" value="NZ_AP019822.1"/>
</dbReference>
<dbReference type="InterPro" id="IPR027417">
    <property type="entry name" value="P-loop_NTPase"/>
</dbReference>
<dbReference type="Gene3D" id="3.40.50.300">
    <property type="entry name" value="P-loop containing nucleotide triphosphate hydrolases"/>
    <property type="match status" value="2"/>
</dbReference>
<organism evidence="11 12">
    <name type="scientific">Pseudoleptotrichia goodfellowii</name>
    <dbReference type="NCBI Taxonomy" id="157692"/>
    <lineage>
        <taxon>Bacteria</taxon>
        <taxon>Fusobacteriati</taxon>
        <taxon>Fusobacteriota</taxon>
        <taxon>Fusobacteriia</taxon>
        <taxon>Fusobacteriales</taxon>
        <taxon>Leptotrichiaceae</taxon>
        <taxon>Pseudoleptotrichia</taxon>
    </lineage>
</organism>
<dbReference type="GO" id="GO:0016887">
    <property type="term" value="F:ATP hydrolysis activity"/>
    <property type="evidence" value="ECO:0007669"/>
    <property type="project" value="InterPro"/>
</dbReference>
<evidence type="ECO:0000256" key="1">
    <source>
        <dbReference type="ARBA" id="ARBA00004202"/>
    </source>
</evidence>
<dbReference type="EMBL" id="AP019822">
    <property type="protein sequence ID" value="BBM35350.1"/>
    <property type="molecule type" value="Genomic_DNA"/>
</dbReference>